<evidence type="ECO:0000256" key="2">
    <source>
        <dbReference type="SAM" id="MobiDB-lite"/>
    </source>
</evidence>
<accession>A0A0M3HNV5</accession>
<dbReference type="Proteomes" id="UP000036681">
    <property type="component" value="Unplaced"/>
</dbReference>
<keyword evidence="3" id="KW-1185">Reference proteome</keyword>
<evidence type="ECO:0000256" key="1">
    <source>
        <dbReference type="SAM" id="Coils"/>
    </source>
</evidence>
<keyword evidence="1" id="KW-0175">Coiled coil</keyword>
<dbReference type="PROSITE" id="PS51257">
    <property type="entry name" value="PROKAR_LIPOPROTEIN"/>
    <property type="match status" value="1"/>
</dbReference>
<name>A0A0M3HNV5_ASCLU</name>
<feature type="coiled-coil region" evidence="1">
    <location>
        <begin position="193"/>
        <end position="280"/>
    </location>
</feature>
<reference evidence="4" key="1">
    <citation type="submission" date="2017-02" db="UniProtKB">
        <authorList>
            <consortium name="WormBaseParasite"/>
        </authorList>
    </citation>
    <scope>IDENTIFICATION</scope>
</reference>
<feature type="compositionally biased region" description="Polar residues" evidence="2">
    <location>
        <begin position="517"/>
        <end position="526"/>
    </location>
</feature>
<organism evidence="3 4">
    <name type="scientific">Ascaris lumbricoides</name>
    <name type="common">Giant roundworm</name>
    <dbReference type="NCBI Taxonomy" id="6252"/>
    <lineage>
        <taxon>Eukaryota</taxon>
        <taxon>Metazoa</taxon>
        <taxon>Ecdysozoa</taxon>
        <taxon>Nematoda</taxon>
        <taxon>Chromadorea</taxon>
        <taxon>Rhabditida</taxon>
        <taxon>Spirurina</taxon>
        <taxon>Ascaridomorpha</taxon>
        <taxon>Ascaridoidea</taxon>
        <taxon>Ascarididae</taxon>
        <taxon>Ascaris</taxon>
    </lineage>
</organism>
<sequence length="526" mass="59018">MIAFRPIVCFLTASLHHTPEYSAQYSLSSACPRMDTKRGDQWYTQQVKDVAMEAPFIGNGINWALHRYGKRNEESRYSLRCSPVPAWRSSKDAIYIGGASWSRPAAPYSIVTAPKKGRPTRSCPGGVIVPPSRPMVNVASQHVVQQNGVTVSGAVHESRQCDGAVKTSEYGSCEASPTSASQTLCTLPDSDYENNYVAQLQQCECELRKLKRRFKEERHRYREQIAAAQNECEYMKRVAEKATRAVVVAQRAVESERHKNQNLRRRLRDSDALITELQCQLRHERLNREERVCCLAVGQGSLGAGEALCALSQSSANIFETDFSTQVNDLPDEVRNFRTSTHCDSPSAAETPRSPTPVYDREDESSECTFFEGNVVGGRRRRKAVRRSFSDSELPALIATIGDVSIPQRHSSLALSRSRLSPRQLLSQNVELEKDTSFSSDEDSVTLELIGKQLRRRGDLVRFIPPRRTVREATFKQFGRKERIALAEFDYLHDLSTDASAIASSPDCSRVEERLSSEPSQPRFTS</sequence>
<protein>
    <submittedName>
        <fullName evidence="4">Protein kinase C</fullName>
    </submittedName>
</protein>
<evidence type="ECO:0000313" key="3">
    <source>
        <dbReference type="Proteomes" id="UP000036681"/>
    </source>
</evidence>
<evidence type="ECO:0000313" key="4">
    <source>
        <dbReference type="WBParaSite" id="ALUE_0000344701-mRNA-1"/>
    </source>
</evidence>
<dbReference type="AlphaFoldDB" id="A0A0M3HNV5"/>
<dbReference type="WBParaSite" id="ALUE_0000344701-mRNA-1">
    <property type="protein sequence ID" value="ALUE_0000344701-mRNA-1"/>
    <property type="gene ID" value="ALUE_0000344701"/>
</dbReference>
<feature type="region of interest" description="Disordered" evidence="2">
    <location>
        <begin position="336"/>
        <end position="363"/>
    </location>
</feature>
<feature type="region of interest" description="Disordered" evidence="2">
    <location>
        <begin position="506"/>
        <end position="526"/>
    </location>
</feature>
<proteinExistence type="predicted"/>